<evidence type="ECO:0000256" key="1">
    <source>
        <dbReference type="ARBA" id="ARBA00013258"/>
    </source>
</evidence>
<dbReference type="InterPro" id="IPR001227">
    <property type="entry name" value="Ac_transferase_dom_sf"/>
</dbReference>
<gene>
    <name evidence="7" type="ORF">PTI45_02221</name>
</gene>
<dbReference type="InterPro" id="IPR014043">
    <property type="entry name" value="Acyl_transferase_dom"/>
</dbReference>
<dbReference type="InterPro" id="IPR050858">
    <property type="entry name" value="Mal-CoA-ACP_Trans/PKS_FabD"/>
</dbReference>
<keyword evidence="3 7" id="KW-0012">Acyltransferase</keyword>
<dbReference type="SUPFAM" id="SSF52151">
    <property type="entry name" value="FabD/lysophospholipase-like"/>
    <property type="match status" value="1"/>
</dbReference>
<keyword evidence="8" id="KW-1185">Reference proteome</keyword>
<dbReference type="SUPFAM" id="SSF55048">
    <property type="entry name" value="Probable ACP-binding domain of malonyl-CoA ACP transacylase"/>
    <property type="match status" value="1"/>
</dbReference>
<comment type="caution">
    <text evidence="7">The sequence shown here is derived from an EMBL/GenBank/DDBJ whole genome shotgun (WGS) entry which is preliminary data.</text>
</comment>
<proteinExistence type="predicted"/>
<keyword evidence="2 7" id="KW-0808">Transferase</keyword>
<feature type="domain" description="Malonyl-CoA:ACP transacylase (MAT)" evidence="6">
    <location>
        <begin position="7"/>
        <end position="319"/>
    </location>
</feature>
<dbReference type="AlphaFoldDB" id="A0A1E3L4E6"/>
<evidence type="ECO:0000313" key="7">
    <source>
        <dbReference type="EMBL" id="ODP28471.1"/>
    </source>
</evidence>
<dbReference type="Gene3D" id="3.30.70.250">
    <property type="entry name" value="Malonyl-CoA ACP transacylase, ACP-binding"/>
    <property type="match status" value="1"/>
</dbReference>
<reference evidence="7 8" key="1">
    <citation type="submission" date="2016-08" db="EMBL/GenBank/DDBJ databases">
        <title>Genome sequencing of Paenibacillus sp. TI45-13ar, isolated from Korean traditional nuruk.</title>
        <authorList>
            <person name="Kim S.-J."/>
        </authorList>
    </citation>
    <scope>NUCLEOTIDE SEQUENCE [LARGE SCALE GENOMIC DNA]</scope>
    <source>
        <strain evidence="7 8">TI45-13ar</strain>
    </source>
</reference>
<protein>
    <recommendedName>
        <fullName evidence="1">[acyl-carrier-protein] S-malonyltransferase</fullName>
        <ecNumber evidence="1">2.3.1.39</ecNumber>
    </recommendedName>
</protein>
<dbReference type="PANTHER" id="PTHR42681:SF1">
    <property type="entry name" value="MALONYL-COA-ACYL CARRIER PROTEIN TRANSACYLASE, MITOCHONDRIAL"/>
    <property type="match status" value="1"/>
</dbReference>
<dbReference type="Proteomes" id="UP000094578">
    <property type="component" value="Unassembled WGS sequence"/>
</dbReference>
<dbReference type="GO" id="GO:0004314">
    <property type="term" value="F:[acyl-carrier-protein] S-malonyltransferase activity"/>
    <property type="evidence" value="ECO:0007669"/>
    <property type="project" value="UniProtKB-EC"/>
</dbReference>
<dbReference type="NCBIfam" id="TIGR00128">
    <property type="entry name" value="fabD"/>
    <property type="match status" value="1"/>
</dbReference>
<dbReference type="Gene3D" id="3.40.366.10">
    <property type="entry name" value="Malonyl-Coenzyme A Acyl Carrier Protein, domain 2"/>
    <property type="match status" value="1"/>
</dbReference>
<evidence type="ECO:0000256" key="2">
    <source>
        <dbReference type="ARBA" id="ARBA00022679"/>
    </source>
</evidence>
<name>A0A1E3L4E6_9BACL</name>
<comment type="catalytic activity">
    <reaction evidence="4">
        <text>holo-[ACP] + malonyl-CoA = malonyl-[ACP] + CoA</text>
        <dbReference type="Rhea" id="RHEA:41792"/>
        <dbReference type="Rhea" id="RHEA-COMP:9623"/>
        <dbReference type="Rhea" id="RHEA-COMP:9685"/>
        <dbReference type="ChEBI" id="CHEBI:57287"/>
        <dbReference type="ChEBI" id="CHEBI:57384"/>
        <dbReference type="ChEBI" id="CHEBI:64479"/>
        <dbReference type="ChEBI" id="CHEBI:78449"/>
        <dbReference type="EC" id="2.3.1.39"/>
    </reaction>
</comment>
<feature type="coiled-coil region" evidence="5">
    <location>
        <begin position="170"/>
        <end position="197"/>
    </location>
</feature>
<evidence type="ECO:0000256" key="3">
    <source>
        <dbReference type="ARBA" id="ARBA00023315"/>
    </source>
</evidence>
<dbReference type="PATRIC" id="fig|1886670.3.peg.2261"/>
<dbReference type="STRING" id="1886670.PTI45_02221"/>
<dbReference type="InterPro" id="IPR016036">
    <property type="entry name" value="Malonyl_transacylase_ACP-bd"/>
</dbReference>
<evidence type="ECO:0000256" key="5">
    <source>
        <dbReference type="SAM" id="Coils"/>
    </source>
</evidence>
<dbReference type="EMBL" id="MDER01000038">
    <property type="protein sequence ID" value="ODP28471.1"/>
    <property type="molecule type" value="Genomic_DNA"/>
</dbReference>
<dbReference type="GO" id="GO:0005829">
    <property type="term" value="C:cytosol"/>
    <property type="evidence" value="ECO:0007669"/>
    <property type="project" value="TreeGrafter"/>
</dbReference>
<dbReference type="PANTHER" id="PTHR42681">
    <property type="entry name" value="MALONYL-COA-ACYL CARRIER PROTEIN TRANSACYLASE, MITOCHONDRIAL"/>
    <property type="match status" value="1"/>
</dbReference>
<dbReference type="EC" id="2.3.1.39" evidence="1"/>
<dbReference type="RefSeq" id="WP_069327639.1">
    <property type="nucleotide sequence ID" value="NZ_MDER01000038.1"/>
</dbReference>
<organism evidence="7 8">
    <name type="scientific">Paenibacillus nuruki</name>
    <dbReference type="NCBI Taxonomy" id="1886670"/>
    <lineage>
        <taxon>Bacteria</taxon>
        <taxon>Bacillati</taxon>
        <taxon>Bacillota</taxon>
        <taxon>Bacilli</taxon>
        <taxon>Bacillales</taxon>
        <taxon>Paenibacillaceae</taxon>
        <taxon>Paenibacillus</taxon>
    </lineage>
</organism>
<evidence type="ECO:0000259" key="6">
    <source>
        <dbReference type="SMART" id="SM00827"/>
    </source>
</evidence>
<dbReference type="InterPro" id="IPR016035">
    <property type="entry name" value="Acyl_Trfase/lysoPLipase"/>
</dbReference>
<evidence type="ECO:0000256" key="4">
    <source>
        <dbReference type="ARBA" id="ARBA00048462"/>
    </source>
</evidence>
<dbReference type="GO" id="GO:0006633">
    <property type="term" value="P:fatty acid biosynthetic process"/>
    <property type="evidence" value="ECO:0007669"/>
    <property type="project" value="TreeGrafter"/>
</dbReference>
<dbReference type="InterPro" id="IPR004410">
    <property type="entry name" value="Malonyl_CoA-ACP_transAc_FabD"/>
</dbReference>
<keyword evidence="5" id="KW-0175">Coiled coil</keyword>
<sequence length="402" mass="45006">MSGIALLFPGQGSQYKGMGVKTYKYDSHTKQIMEEASDILGYDMYTLCSTGEMEQLSRTSYTQPALLTMSMIAFQTYMHQVGIEPILSAGHSLGEYSALVASGALSFQEGLRLVQQRGQFMENTAKDGTGSMIAIRGIDLDELERLCIQHSTPEQPIVIACYNSRLQHVVAGHSQALERLNRSLEQQQVQMNLLSVSGPFHTILMEQAADRLATFLHTQTFQQSRWPIISNVTAQPYTSDVHIRQGLIDQMTCAVKWQQSLLYMVAEGVHTTIEIGPRNILTRLSEDIVPTTHGYAFDKHQDRQRLITDYSLDGWLKECLAQSISLPNCNWNEEEYELGVIQPIQRLKQMLSEVSLSNTNDLHAADIREKAASCLSEILRTKKGEKPSQQDVLIHQLVGGLA</sequence>
<accession>A0A1E3L4E6</accession>
<dbReference type="Pfam" id="PF00698">
    <property type="entry name" value="Acyl_transf_1"/>
    <property type="match status" value="1"/>
</dbReference>
<dbReference type="SMART" id="SM00827">
    <property type="entry name" value="PKS_AT"/>
    <property type="match status" value="1"/>
</dbReference>
<evidence type="ECO:0000313" key="8">
    <source>
        <dbReference type="Proteomes" id="UP000094578"/>
    </source>
</evidence>